<evidence type="ECO:0000256" key="1">
    <source>
        <dbReference type="SAM" id="MobiDB-lite"/>
    </source>
</evidence>
<comment type="caution">
    <text evidence="2">The sequence shown here is derived from an EMBL/GenBank/DDBJ whole genome shotgun (WGS) entry which is preliminary data.</text>
</comment>
<evidence type="ECO:0000313" key="2">
    <source>
        <dbReference type="EMBL" id="GHA75403.1"/>
    </source>
</evidence>
<keyword evidence="3" id="KW-1185">Reference proteome</keyword>
<name>A0ABQ3DCW5_9ACTN</name>
<sequence length="232" mass="24846">MAHPTVVRAALEADEDLPEGPDFKGMVHLVAAIGWGAEEVGADALAEAFTSFGTFGLTVEDLALMLGTAERGEGPSVDWGLLQQHADMRGRVLRASDEELVRARTVLLGLRMFYWLYMMHGLFMPDTPALAALRNLIDECGMGPVLDHAVALNPSARQLGENLAVCLGPPFDGCTTCSWSSSRKTRRSSVFPATTPDRPASWRRGYAPSASSPGRVRVEPGMGSVPDGPGRP</sequence>
<gene>
    <name evidence="2" type="ORF">GCM10010345_92090</name>
</gene>
<organism evidence="2 3">
    <name type="scientific">Streptomyces canarius</name>
    <dbReference type="NCBI Taxonomy" id="285453"/>
    <lineage>
        <taxon>Bacteria</taxon>
        <taxon>Bacillati</taxon>
        <taxon>Actinomycetota</taxon>
        <taxon>Actinomycetes</taxon>
        <taxon>Kitasatosporales</taxon>
        <taxon>Streptomycetaceae</taxon>
        <taxon>Streptomyces</taxon>
    </lineage>
</organism>
<accession>A0ABQ3DCW5</accession>
<dbReference type="EMBL" id="BMVN01000104">
    <property type="protein sequence ID" value="GHA75403.1"/>
    <property type="molecule type" value="Genomic_DNA"/>
</dbReference>
<evidence type="ECO:0000313" key="3">
    <source>
        <dbReference type="Proteomes" id="UP000653644"/>
    </source>
</evidence>
<feature type="region of interest" description="Disordered" evidence="1">
    <location>
        <begin position="185"/>
        <end position="232"/>
    </location>
</feature>
<proteinExistence type="predicted"/>
<reference evidence="3" key="1">
    <citation type="journal article" date="2019" name="Int. J. Syst. Evol. Microbiol.">
        <title>The Global Catalogue of Microorganisms (GCM) 10K type strain sequencing project: providing services to taxonomists for standard genome sequencing and annotation.</title>
        <authorList>
            <consortium name="The Broad Institute Genomics Platform"/>
            <consortium name="The Broad Institute Genome Sequencing Center for Infectious Disease"/>
            <person name="Wu L."/>
            <person name="Ma J."/>
        </authorList>
    </citation>
    <scope>NUCLEOTIDE SEQUENCE [LARGE SCALE GENOMIC DNA]</scope>
    <source>
        <strain evidence="3">JCM 4733</strain>
    </source>
</reference>
<dbReference type="RefSeq" id="WP_189895122.1">
    <property type="nucleotide sequence ID" value="NZ_BMVN01000104.1"/>
</dbReference>
<protein>
    <submittedName>
        <fullName evidence="2">Uncharacterized protein</fullName>
    </submittedName>
</protein>
<dbReference type="Proteomes" id="UP000653644">
    <property type="component" value="Unassembled WGS sequence"/>
</dbReference>